<evidence type="ECO:0000256" key="11">
    <source>
        <dbReference type="ARBA" id="ARBA00023277"/>
    </source>
</evidence>
<dbReference type="Gene3D" id="2.70.50.70">
    <property type="match status" value="1"/>
</dbReference>
<organism evidence="17 18">
    <name type="scientific">Agrocybe chaxingu</name>
    <dbReference type="NCBI Taxonomy" id="84603"/>
    <lineage>
        <taxon>Eukaryota</taxon>
        <taxon>Fungi</taxon>
        <taxon>Dikarya</taxon>
        <taxon>Basidiomycota</taxon>
        <taxon>Agaricomycotina</taxon>
        <taxon>Agaricomycetes</taxon>
        <taxon>Agaricomycetidae</taxon>
        <taxon>Agaricales</taxon>
        <taxon>Agaricineae</taxon>
        <taxon>Strophariaceae</taxon>
        <taxon>Agrocybe</taxon>
    </lineage>
</organism>
<keyword evidence="10" id="KW-1015">Disulfide bond</keyword>
<dbReference type="PANTHER" id="PTHR33353">
    <property type="entry name" value="PUTATIVE (AFU_ORTHOLOGUE AFUA_1G12560)-RELATED"/>
    <property type="match status" value="1"/>
</dbReference>
<comment type="cofactor">
    <cofactor evidence="1">
        <name>Cu(2+)</name>
        <dbReference type="ChEBI" id="CHEBI:29036"/>
    </cofactor>
</comment>
<evidence type="ECO:0000256" key="10">
    <source>
        <dbReference type="ARBA" id="ARBA00023157"/>
    </source>
</evidence>
<gene>
    <name evidence="17" type="ORF">NLJ89_g10384</name>
</gene>
<keyword evidence="5" id="KW-0732">Signal</keyword>
<comment type="catalytic activity">
    <reaction evidence="14">
        <text>[(1-&gt;4)-beta-D-glucosyl]n+m + reduced acceptor + O2 = 4-dehydro-beta-D-glucosyl-[(1-&gt;4)-beta-D-glucosyl]n-1 + [(1-&gt;4)-beta-D-glucosyl]m + acceptor + H2O.</text>
        <dbReference type="EC" id="1.14.99.56"/>
    </reaction>
</comment>
<evidence type="ECO:0000259" key="16">
    <source>
        <dbReference type="Pfam" id="PF03443"/>
    </source>
</evidence>
<accession>A0A9W8JRE2</accession>
<reference evidence="17" key="1">
    <citation type="submission" date="2022-07" db="EMBL/GenBank/DDBJ databases">
        <title>Genome Sequence of Agrocybe chaxingu.</title>
        <authorList>
            <person name="Buettner E."/>
        </authorList>
    </citation>
    <scope>NUCLEOTIDE SEQUENCE</scope>
    <source>
        <strain evidence="17">MP-N11</strain>
    </source>
</reference>
<protein>
    <recommendedName>
        <fullName evidence="15">lytic cellulose monooxygenase (C4-dehydrogenating)</fullName>
        <ecNumber evidence="15">1.14.99.56</ecNumber>
    </recommendedName>
</protein>
<evidence type="ECO:0000256" key="7">
    <source>
        <dbReference type="ARBA" id="ARBA00023002"/>
    </source>
</evidence>
<dbReference type="OrthoDB" id="4849160at2759"/>
<keyword evidence="7" id="KW-0560">Oxidoreductase</keyword>
<evidence type="ECO:0000256" key="1">
    <source>
        <dbReference type="ARBA" id="ARBA00001973"/>
    </source>
</evidence>
<evidence type="ECO:0000313" key="17">
    <source>
        <dbReference type="EMBL" id="KAJ3497169.1"/>
    </source>
</evidence>
<dbReference type="Pfam" id="PF03443">
    <property type="entry name" value="AA9"/>
    <property type="match status" value="1"/>
</dbReference>
<evidence type="ECO:0000256" key="4">
    <source>
        <dbReference type="ARBA" id="ARBA00022723"/>
    </source>
</evidence>
<comment type="similarity">
    <text evidence="13">Belongs to the polysaccharide monooxygenase AA9 family.</text>
</comment>
<evidence type="ECO:0000256" key="2">
    <source>
        <dbReference type="ARBA" id="ARBA00004613"/>
    </source>
</evidence>
<name>A0A9W8JRE2_9AGAR</name>
<keyword evidence="18" id="KW-1185">Reference proteome</keyword>
<evidence type="ECO:0000256" key="6">
    <source>
        <dbReference type="ARBA" id="ARBA00023001"/>
    </source>
</evidence>
<evidence type="ECO:0000313" key="18">
    <source>
        <dbReference type="Proteomes" id="UP001148786"/>
    </source>
</evidence>
<dbReference type="Proteomes" id="UP001148786">
    <property type="component" value="Unassembled WGS sequence"/>
</dbReference>
<evidence type="ECO:0000256" key="5">
    <source>
        <dbReference type="ARBA" id="ARBA00022729"/>
    </source>
</evidence>
<proteinExistence type="inferred from homology"/>
<dbReference type="AlphaFoldDB" id="A0A9W8JRE2"/>
<evidence type="ECO:0000256" key="12">
    <source>
        <dbReference type="ARBA" id="ARBA00023326"/>
    </source>
</evidence>
<keyword evidence="8" id="KW-0186">Copper</keyword>
<evidence type="ECO:0000256" key="15">
    <source>
        <dbReference type="ARBA" id="ARBA00047174"/>
    </source>
</evidence>
<keyword evidence="3" id="KW-0964">Secreted</keyword>
<dbReference type="EMBL" id="JANKHO010001884">
    <property type="protein sequence ID" value="KAJ3497169.1"/>
    <property type="molecule type" value="Genomic_DNA"/>
</dbReference>
<dbReference type="GO" id="GO:0046872">
    <property type="term" value="F:metal ion binding"/>
    <property type="evidence" value="ECO:0007669"/>
    <property type="project" value="UniProtKB-KW"/>
</dbReference>
<feature type="domain" description="Auxiliary Activity family 9 catalytic" evidence="16">
    <location>
        <begin position="3"/>
        <end position="77"/>
    </location>
</feature>
<comment type="caution">
    <text evidence="17">The sequence shown here is derived from an EMBL/GenBank/DDBJ whole genome shotgun (WGS) entry which is preliminary data.</text>
</comment>
<dbReference type="GO" id="GO:0030245">
    <property type="term" value="P:cellulose catabolic process"/>
    <property type="evidence" value="ECO:0007669"/>
    <property type="project" value="UniProtKB-KW"/>
</dbReference>
<comment type="subcellular location">
    <subcellularLocation>
        <location evidence="2">Secreted</location>
    </subcellularLocation>
</comment>
<sequence length="88" mass="9027">MTEFTAKIPASVPSGDYLVRAEHIALHLTGAPEAYMSCAQIRITQGGSGNPAKVAIPGDIAATDASVMVNIYDNVSSYTSPGPAVFSG</sequence>
<evidence type="ECO:0000256" key="8">
    <source>
        <dbReference type="ARBA" id="ARBA00023008"/>
    </source>
</evidence>
<dbReference type="GO" id="GO:0005576">
    <property type="term" value="C:extracellular region"/>
    <property type="evidence" value="ECO:0007669"/>
    <property type="project" value="UniProtKB-SubCell"/>
</dbReference>
<dbReference type="PANTHER" id="PTHR33353:SF10">
    <property type="entry name" value="ENDO-BETA-1,4-GLUCANASE D"/>
    <property type="match status" value="1"/>
</dbReference>
<dbReference type="InterPro" id="IPR005103">
    <property type="entry name" value="AA9_LPMO"/>
</dbReference>
<keyword evidence="9" id="KW-0503">Monooxygenase</keyword>
<keyword evidence="4" id="KW-0479">Metal-binding</keyword>
<keyword evidence="12" id="KW-0624">Polysaccharide degradation</keyword>
<keyword evidence="6" id="KW-0136">Cellulose degradation</keyword>
<evidence type="ECO:0000256" key="14">
    <source>
        <dbReference type="ARBA" id="ARBA00045077"/>
    </source>
</evidence>
<dbReference type="InterPro" id="IPR049892">
    <property type="entry name" value="AA9"/>
</dbReference>
<dbReference type="EC" id="1.14.99.56" evidence="15"/>
<keyword evidence="11" id="KW-0119">Carbohydrate metabolism</keyword>
<evidence type="ECO:0000256" key="3">
    <source>
        <dbReference type="ARBA" id="ARBA00022525"/>
    </source>
</evidence>
<evidence type="ECO:0000256" key="9">
    <source>
        <dbReference type="ARBA" id="ARBA00023033"/>
    </source>
</evidence>
<evidence type="ECO:0000256" key="13">
    <source>
        <dbReference type="ARBA" id="ARBA00044502"/>
    </source>
</evidence>
<dbReference type="GO" id="GO:0004497">
    <property type="term" value="F:monooxygenase activity"/>
    <property type="evidence" value="ECO:0007669"/>
    <property type="project" value="UniProtKB-KW"/>
</dbReference>